<comment type="caution">
    <text evidence="1">The sequence shown here is derived from an EMBL/GenBank/DDBJ whole genome shotgun (WGS) entry which is preliminary data.</text>
</comment>
<sequence length="62" mass="7160">MLIYNNDTYIDSSKIESFKANPSFDRSISITMVSGITHKFTYPSKEATEEALKQIKESFDQY</sequence>
<dbReference type="AlphaFoldDB" id="A0A854NBE1"/>
<evidence type="ECO:0000313" key="2">
    <source>
        <dbReference type="Proteomes" id="UP000197394"/>
    </source>
</evidence>
<dbReference type="EMBL" id="NGKM01000001">
    <property type="protein sequence ID" value="OWK68418.1"/>
    <property type="molecule type" value="Genomic_DNA"/>
</dbReference>
<gene>
    <name evidence="1" type="ORF">CBE85_01375</name>
</gene>
<evidence type="ECO:0000313" key="1">
    <source>
        <dbReference type="EMBL" id="OWK68418.1"/>
    </source>
</evidence>
<accession>A0A854NBE1</accession>
<proteinExistence type="predicted"/>
<protein>
    <submittedName>
        <fullName evidence="1">Uncharacterized protein</fullName>
    </submittedName>
</protein>
<reference evidence="1 2" key="1">
    <citation type="submission" date="2017-05" db="EMBL/GenBank/DDBJ databases">
        <title>Draft genome sequence of MDR A. baumannii AB360.</title>
        <authorList>
            <person name="Wareham D.W."/>
            <person name="Bean D.C."/>
        </authorList>
    </citation>
    <scope>NUCLEOTIDE SEQUENCE [LARGE SCALE GENOMIC DNA]</scope>
    <source>
        <strain evidence="1 2">AB360</strain>
    </source>
</reference>
<dbReference type="Proteomes" id="UP000197394">
    <property type="component" value="Unassembled WGS sequence"/>
</dbReference>
<name>A0A854NBE1_ACIBA</name>
<organism evidence="1 2">
    <name type="scientific">Acinetobacter baumannii</name>
    <dbReference type="NCBI Taxonomy" id="470"/>
    <lineage>
        <taxon>Bacteria</taxon>
        <taxon>Pseudomonadati</taxon>
        <taxon>Pseudomonadota</taxon>
        <taxon>Gammaproteobacteria</taxon>
        <taxon>Moraxellales</taxon>
        <taxon>Moraxellaceae</taxon>
        <taxon>Acinetobacter</taxon>
        <taxon>Acinetobacter calcoaceticus/baumannii complex</taxon>
    </lineage>
</organism>